<keyword evidence="4" id="KW-1185">Reference proteome</keyword>
<comment type="caution">
    <text evidence="3">The sequence shown here is derived from an EMBL/GenBank/DDBJ whole genome shotgun (WGS) entry which is preliminary data.</text>
</comment>
<feature type="compositionally biased region" description="Pro residues" evidence="1">
    <location>
        <begin position="79"/>
        <end position="90"/>
    </location>
</feature>
<dbReference type="Proteomes" id="UP000195402">
    <property type="component" value="Unassembled WGS sequence"/>
</dbReference>
<evidence type="ECO:0000259" key="2">
    <source>
        <dbReference type="Pfam" id="PF08729"/>
    </source>
</evidence>
<organism evidence="3 4">
    <name type="scientific">Macleaya cordata</name>
    <name type="common">Five-seeded plume-poppy</name>
    <name type="synonym">Bocconia cordata</name>
    <dbReference type="NCBI Taxonomy" id="56857"/>
    <lineage>
        <taxon>Eukaryota</taxon>
        <taxon>Viridiplantae</taxon>
        <taxon>Streptophyta</taxon>
        <taxon>Embryophyta</taxon>
        <taxon>Tracheophyta</taxon>
        <taxon>Spermatophyta</taxon>
        <taxon>Magnoliopsida</taxon>
        <taxon>Ranunculales</taxon>
        <taxon>Papaveraceae</taxon>
        <taxon>Papaveroideae</taxon>
        <taxon>Macleaya</taxon>
    </lineage>
</organism>
<dbReference type="STRING" id="56857.A0A200PZL1"/>
<dbReference type="PANTHER" id="PTHR21669:SF28">
    <property type="entry name" value="YEMANUCLEIN"/>
    <property type="match status" value="1"/>
</dbReference>
<dbReference type="PANTHER" id="PTHR21669">
    <property type="entry name" value="CAPZ-INTERACTING PROTEIN AND RELATED PROTEINS"/>
    <property type="match status" value="1"/>
</dbReference>
<evidence type="ECO:0000256" key="1">
    <source>
        <dbReference type="SAM" id="MobiDB-lite"/>
    </source>
</evidence>
<dbReference type="AlphaFoldDB" id="A0A200PZL1"/>
<name>A0A200PZL1_MACCD</name>
<feature type="domain" description="Hpc2-related" evidence="2">
    <location>
        <begin position="138"/>
        <end position="186"/>
    </location>
</feature>
<evidence type="ECO:0000313" key="4">
    <source>
        <dbReference type="Proteomes" id="UP000195402"/>
    </source>
</evidence>
<accession>A0A200PZL1</accession>
<dbReference type="OrthoDB" id="68076at2759"/>
<proteinExistence type="predicted"/>
<gene>
    <name evidence="3" type="ORF">BVC80_829g8</name>
</gene>
<feature type="region of interest" description="Disordered" evidence="1">
    <location>
        <begin position="1"/>
        <end position="153"/>
    </location>
</feature>
<dbReference type="GO" id="GO:0005634">
    <property type="term" value="C:nucleus"/>
    <property type="evidence" value="ECO:0007669"/>
    <property type="project" value="TreeGrafter"/>
</dbReference>
<dbReference type="Pfam" id="PF08729">
    <property type="entry name" value="HUN"/>
    <property type="match status" value="1"/>
</dbReference>
<feature type="compositionally biased region" description="Basic and acidic residues" evidence="1">
    <location>
        <begin position="207"/>
        <end position="217"/>
    </location>
</feature>
<feature type="compositionally biased region" description="Low complexity" evidence="1">
    <location>
        <begin position="14"/>
        <end position="32"/>
    </location>
</feature>
<dbReference type="InParanoid" id="A0A200PZL1"/>
<dbReference type="GO" id="GO:0006325">
    <property type="term" value="P:chromatin organization"/>
    <property type="evidence" value="ECO:0007669"/>
    <property type="project" value="TreeGrafter"/>
</dbReference>
<dbReference type="FunCoup" id="A0A200PZL1">
    <property type="interactions" value="1244"/>
</dbReference>
<sequence length="806" mass="89591">MEVEEEIGGGGGSSSRVSPSSLVTSSAAAAATKGGGGRQRFTVELRPGETTFVSWKKLIKEDSNKNKPSNNHNNNNPTSLPPATDPPPTGAHPALESRIAPPGQNSDCEMKDAPPSNRFSAVIEKIERLYMGKQSSDEEELDDIPDDDQYDTEDSFIDDAELDQYFQVDKSTTKHNGFFVNRGKLERINEHVSSPNIQPKKRRRKDLTRTSGEKDAEQLPNKHAKMGNVRMKAAARTAPFAGNKVCSPSHSLATVSDHFHDGKSQERLNASIGSVKKKFADSKVKVEQSLASKNQIANASACPVEVKDTEKQKAIVVQSKDLGNKLKVASDALSNAHQIYRDSSASIQLEPQSRKLLNDTNELELSPKVQQRRKDGSSELLEHQIRRVKSTSMHVKEGSSVRSKGTMLERAIRELELIVSESRPPSAETQDADISFPGIKRRLPREVKQKLAKVARLAQSSQGKISEELIHRLMSILGHTVQLKTLKRNLKAMVELGLSAKQEKDDRFQQIKKEVIEMIRAWAPSLKSKAFEQQDGTSDDFREAMDSKEKGLPKGTYSMDDAMEDKICDLYDLYVEGMDEDKGPQIRKLYVELAELWPNGMMDNHGIKNAVCRAKERKRALYGRHKDKEKIRRKKLSSTPRMEEMVSGEASSIAQQSRTMVDRMVSENNADVLTSTNKMTSNQKTAHQQNFSTTDRNILSSVTVTKSSTSTDWLKQEKVKCSSSTFLDKARKTLDGVLKQKVKRKSESDSGDNNNCPPPPEKLSSQQQEGKERHKSSHKQVVVSSHSQKSSLQSSSGLQGSQQPSS</sequence>
<feature type="compositionally biased region" description="Low complexity" evidence="1">
    <location>
        <begin position="66"/>
        <end position="78"/>
    </location>
</feature>
<reference evidence="3 4" key="1">
    <citation type="journal article" date="2017" name="Mol. Plant">
        <title>The Genome of Medicinal Plant Macleaya cordata Provides New Insights into Benzylisoquinoline Alkaloids Metabolism.</title>
        <authorList>
            <person name="Liu X."/>
            <person name="Liu Y."/>
            <person name="Huang P."/>
            <person name="Ma Y."/>
            <person name="Qing Z."/>
            <person name="Tang Q."/>
            <person name="Cao H."/>
            <person name="Cheng P."/>
            <person name="Zheng Y."/>
            <person name="Yuan Z."/>
            <person name="Zhou Y."/>
            <person name="Liu J."/>
            <person name="Tang Z."/>
            <person name="Zhuo Y."/>
            <person name="Zhang Y."/>
            <person name="Yu L."/>
            <person name="Huang J."/>
            <person name="Yang P."/>
            <person name="Peng Q."/>
            <person name="Zhang J."/>
            <person name="Jiang W."/>
            <person name="Zhang Z."/>
            <person name="Lin K."/>
            <person name="Ro D.K."/>
            <person name="Chen X."/>
            <person name="Xiong X."/>
            <person name="Shang Y."/>
            <person name="Huang S."/>
            <person name="Zeng J."/>
        </authorList>
    </citation>
    <scope>NUCLEOTIDE SEQUENCE [LARGE SCALE GENOMIC DNA]</scope>
    <source>
        <strain evidence="4">cv. BLH2017</strain>
        <tissue evidence="3">Root</tissue>
    </source>
</reference>
<dbReference type="InterPro" id="IPR014840">
    <property type="entry name" value="HRD"/>
</dbReference>
<protein>
    <submittedName>
        <fullName evidence="3">Hpc2-related domain</fullName>
    </submittedName>
</protein>
<evidence type="ECO:0000313" key="3">
    <source>
        <dbReference type="EMBL" id="OVA03636.1"/>
    </source>
</evidence>
<dbReference type="OMA" id="GEYYHED"/>
<dbReference type="EMBL" id="MVGT01003650">
    <property type="protein sequence ID" value="OVA03636.1"/>
    <property type="molecule type" value="Genomic_DNA"/>
</dbReference>
<feature type="region of interest" description="Disordered" evidence="1">
    <location>
        <begin position="186"/>
        <end position="227"/>
    </location>
</feature>
<feature type="region of interest" description="Disordered" evidence="1">
    <location>
        <begin position="737"/>
        <end position="806"/>
    </location>
</feature>
<feature type="compositionally biased region" description="Acidic residues" evidence="1">
    <location>
        <begin position="137"/>
        <end position="153"/>
    </location>
</feature>
<feature type="region of interest" description="Disordered" evidence="1">
    <location>
        <begin position="625"/>
        <end position="657"/>
    </location>
</feature>
<feature type="compositionally biased region" description="Low complexity" evidence="1">
    <location>
        <begin position="779"/>
        <end position="806"/>
    </location>
</feature>